<accession>A0ABP8H486</accession>
<gene>
    <name evidence="1 4" type="primary">mqnB</name>
    <name evidence="4" type="ORF">GCM10023184_27370</name>
</gene>
<protein>
    <recommendedName>
        <fullName evidence="1 2">Futalosine hydrolase</fullName>
        <shortName evidence="1">FL hydrolase</shortName>
        <ecNumber evidence="1 2">3.2.2.26</ecNumber>
    </recommendedName>
    <alternativeName>
        <fullName evidence="1">Futalosine nucleosidase</fullName>
    </alternativeName>
    <alternativeName>
        <fullName evidence="1">Menaquinone biosynthetic enzyme MqnB</fullName>
    </alternativeName>
</protein>
<dbReference type="InterPro" id="IPR035994">
    <property type="entry name" value="Nucleoside_phosphorylase_sf"/>
</dbReference>
<feature type="domain" description="Nucleoside phosphorylase" evidence="3">
    <location>
        <begin position="26"/>
        <end position="196"/>
    </location>
</feature>
<keyword evidence="5" id="KW-1185">Reference proteome</keyword>
<organism evidence="4 5">
    <name type="scientific">Flaviaesturariibacter amylovorans</name>
    <dbReference type="NCBI Taxonomy" id="1084520"/>
    <lineage>
        <taxon>Bacteria</taxon>
        <taxon>Pseudomonadati</taxon>
        <taxon>Bacteroidota</taxon>
        <taxon>Chitinophagia</taxon>
        <taxon>Chitinophagales</taxon>
        <taxon>Chitinophagaceae</taxon>
        <taxon>Flaviaestuariibacter</taxon>
    </lineage>
</organism>
<keyword evidence="1 4" id="KW-0378">Hydrolase</keyword>
<dbReference type="PANTHER" id="PTHR46832">
    <property type="entry name" value="5'-METHYLTHIOADENOSINE/S-ADENOSYLHOMOCYSTEINE NUCLEOSIDASE"/>
    <property type="match status" value="1"/>
</dbReference>
<comment type="similarity">
    <text evidence="1">Belongs to the PNP/UDP phosphorylase family. Futalosine hydrolase subfamily.</text>
</comment>
<dbReference type="GO" id="GO:0016787">
    <property type="term" value="F:hydrolase activity"/>
    <property type="evidence" value="ECO:0007669"/>
    <property type="project" value="UniProtKB-KW"/>
</dbReference>
<dbReference type="HAMAP" id="MF_00991">
    <property type="entry name" value="MqnB"/>
    <property type="match status" value="1"/>
</dbReference>
<dbReference type="NCBIfam" id="TIGR03664">
    <property type="entry name" value="fut_nucase"/>
    <property type="match status" value="1"/>
</dbReference>
<evidence type="ECO:0000259" key="3">
    <source>
        <dbReference type="Pfam" id="PF01048"/>
    </source>
</evidence>
<dbReference type="SUPFAM" id="SSF53167">
    <property type="entry name" value="Purine and uridine phosphorylases"/>
    <property type="match status" value="1"/>
</dbReference>
<comment type="caution">
    <text evidence="4">The sequence shown here is derived from an EMBL/GenBank/DDBJ whole genome shotgun (WGS) entry which is preliminary data.</text>
</comment>
<proteinExistence type="inferred from homology"/>
<evidence type="ECO:0000313" key="4">
    <source>
        <dbReference type="EMBL" id="GAA4333870.1"/>
    </source>
</evidence>
<evidence type="ECO:0000313" key="5">
    <source>
        <dbReference type="Proteomes" id="UP001501725"/>
    </source>
</evidence>
<dbReference type="EMBL" id="BAABGY010000008">
    <property type="protein sequence ID" value="GAA4333870.1"/>
    <property type="molecule type" value="Genomic_DNA"/>
</dbReference>
<evidence type="ECO:0000256" key="1">
    <source>
        <dbReference type="HAMAP-Rule" id="MF_00991"/>
    </source>
</evidence>
<dbReference type="EC" id="3.2.2.26" evidence="1 2"/>
<keyword evidence="1" id="KW-0474">Menaquinone biosynthesis</keyword>
<dbReference type="InterPro" id="IPR019963">
    <property type="entry name" value="FL_hydrolase_MqnB"/>
</dbReference>
<dbReference type="InterPro" id="IPR000845">
    <property type="entry name" value="Nucleoside_phosphorylase_d"/>
</dbReference>
<dbReference type="PANTHER" id="PTHR46832:SF2">
    <property type="entry name" value="FUTALOSINE HYDROLASE"/>
    <property type="match status" value="1"/>
</dbReference>
<reference evidence="5" key="1">
    <citation type="journal article" date="2019" name="Int. J. Syst. Evol. Microbiol.">
        <title>The Global Catalogue of Microorganisms (GCM) 10K type strain sequencing project: providing services to taxonomists for standard genome sequencing and annotation.</title>
        <authorList>
            <consortium name="The Broad Institute Genomics Platform"/>
            <consortium name="The Broad Institute Genome Sequencing Center for Infectious Disease"/>
            <person name="Wu L."/>
            <person name="Ma J."/>
        </authorList>
    </citation>
    <scope>NUCLEOTIDE SEQUENCE [LARGE SCALE GENOMIC DNA]</scope>
    <source>
        <strain evidence="5">JCM 17919</strain>
    </source>
</reference>
<dbReference type="RefSeq" id="WP_345256322.1">
    <property type="nucleotide sequence ID" value="NZ_BAABGY010000008.1"/>
</dbReference>
<dbReference type="Gene3D" id="3.40.50.1580">
    <property type="entry name" value="Nucleoside phosphorylase domain"/>
    <property type="match status" value="1"/>
</dbReference>
<comment type="pathway">
    <text evidence="1">Quinol/quinone metabolism; menaquinone biosynthesis.</text>
</comment>
<name>A0ABP8H486_9BACT</name>
<dbReference type="Proteomes" id="UP001501725">
    <property type="component" value="Unassembled WGS sequence"/>
</dbReference>
<sequence length="214" mass="23274">MPRLLLCAATPFEIAPVADALPRFGGDVEVLITGVGLMETAFSLAARLGGNPPALLLQAGLAGCFDPGRELGHTCLVSHDCIGDQGVWEAGSFRSTFALRFSDPSRAPWADGWLANESEVLRKLKLPLVKAVSVNQVTTAPEQARYYYKELGADAESMEGAAFHYAALRSGLPFVQLRAFSNYVGERDKTRWKLRESISHLNETLLDLIPNLLS</sequence>
<dbReference type="Pfam" id="PF01048">
    <property type="entry name" value="PNP_UDP_1"/>
    <property type="match status" value="1"/>
</dbReference>
<comment type="catalytic activity">
    <reaction evidence="1">
        <text>futalosine + H2O = dehypoxanthine futalosine + hypoxanthine</text>
        <dbReference type="Rhea" id="RHEA:25904"/>
        <dbReference type="ChEBI" id="CHEBI:15377"/>
        <dbReference type="ChEBI" id="CHEBI:17368"/>
        <dbReference type="ChEBI" id="CHEBI:58863"/>
        <dbReference type="ChEBI" id="CHEBI:58864"/>
        <dbReference type="EC" id="3.2.2.26"/>
    </reaction>
</comment>
<evidence type="ECO:0000256" key="2">
    <source>
        <dbReference type="NCBIfam" id="TIGR03664"/>
    </source>
</evidence>
<comment type="function">
    <text evidence="1">Catalyzes the hydrolysis of futalosine (FL) to dehypoxanthine futalosine (DHFL) and hypoxanthine, a step in the biosynthesis of menaquinone (MK, vitamin K2).</text>
</comment>